<sequence>MASSGKNKVIIDTDPGVDDVLAMLLAFAATPEEIEISLISVTFGNVDVQNCLRNVVSLFHHIDKEWEWRSKMGKPEGFETLKKHKPLVAIGADGPLADQVMMADFFHGRDGLGGIHASHPHLSPEETWKDLFATTPNSPDAQEILQSKHLFTASKLSAHEQMLQLLRDNEADTITIVAIGPLTNVALAAATDTQTFLRVKEVVVMGGVLDEPGNMTPVAEFNTYADTIAAARVFALTSPNPISTMPPVPPKPAEMAKIEGSEPPPPFLGPYPKKLGKQLKLTLFPLDITSHHPLTRGTFNAFVSEHLSTGSPIAEWVAAFISSTFAKIETLDRDASGDAVSLALHDPLTIWYVLTHPSSSSELASKWRFATPEGEEEDIRVETAGQWTRGMMVVDRRNRKKMDRELEVDGDVLEEVPGDAGNWLSSRAGNRVKRAVGSPGEEEFGSRITMQHKQGNPGF</sequence>
<dbReference type="Gene3D" id="3.90.245.10">
    <property type="entry name" value="Ribonucleoside hydrolase-like"/>
    <property type="match status" value="1"/>
</dbReference>
<dbReference type="OrthoDB" id="5783963at2759"/>
<dbReference type="GO" id="GO:0008477">
    <property type="term" value="F:purine nucleosidase activity"/>
    <property type="evidence" value="ECO:0007669"/>
    <property type="project" value="TreeGrafter"/>
</dbReference>
<keyword evidence="7" id="KW-1185">Reference proteome</keyword>
<dbReference type="GO" id="GO:0006152">
    <property type="term" value="P:purine nucleoside catabolic process"/>
    <property type="evidence" value="ECO:0007669"/>
    <property type="project" value="TreeGrafter"/>
</dbReference>
<evidence type="ECO:0000313" key="6">
    <source>
        <dbReference type="EMBL" id="KAF2093062.1"/>
    </source>
</evidence>
<evidence type="ECO:0000256" key="2">
    <source>
        <dbReference type="ARBA" id="ARBA00022801"/>
    </source>
</evidence>
<comment type="similarity">
    <text evidence="1">Belongs to the IUNH family.</text>
</comment>
<keyword evidence="3" id="KW-0326">Glycosidase</keyword>
<comment type="caution">
    <text evidence="6">The sequence shown here is derived from an EMBL/GenBank/DDBJ whole genome shotgun (WGS) entry which is preliminary data.</text>
</comment>
<name>A0A9P4I6Q2_9PEZI</name>
<dbReference type="GO" id="GO:0005829">
    <property type="term" value="C:cytosol"/>
    <property type="evidence" value="ECO:0007669"/>
    <property type="project" value="TreeGrafter"/>
</dbReference>
<reference evidence="6" key="1">
    <citation type="journal article" date="2020" name="Stud. Mycol.">
        <title>101 Dothideomycetes genomes: a test case for predicting lifestyles and emergence of pathogens.</title>
        <authorList>
            <person name="Haridas S."/>
            <person name="Albert R."/>
            <person name="Binder M."/>
            <person name="Bloem J."/>
            <person name="Labutti K."/>
            <person name="Salamov A."/>
            <person name="Andreopoulos B."/>
            <person name="Baker S."/>
            <person name="Barry K."/>
            <person name="Bills G."/>
            <person name="Bluhm B."/>
            <person name="Cannon C."/>
            <person name="Castanera R."/>
            <person name="Culley D."/>
            <person name="Daum C."/>
            <person name="Ezra D."/>
            <person name="Gonzalez J."/>
            <person name="Henrissat B."/>
            <person name="Kuo A."/>
            <person name="Liang C."/>
            <person name="Lipzen A."/>
            <person name="Lutzoni F."/>
            <person name="Magnuson J."/>
            <person name="Mondo S."/>
            <person name="Nolan M."/>
            <person name="Ohm R."/>
            <person name="Pangilinan J."/>
            <person name="Park H.-J."/>
            <person name="Ramirez L."/>
            <person name="Alfaro M."/>
            <person name="Sun H."/>
            <person name="Tritt A."/>
            <person name="Yoshinaga Y."/>
            <person name="Zwiers L.-H."/>
            <person name="Turgeon B."/>
            <person name="Goodwin S."/>
            <person name="Spatafora J."/>
            <person name="Crous P."/>
            <person name="Grigoriev I."/>
        </authorList>
    </citation>
    <scope>NUCLEOTIDE SEQUENCE</scope>
    <source>
        <strain evidence="6">CBS 133067</strain>
    </source>
</reference>
<protein>
    <submittedName>
        <fullName evidence="6">Inosine-uridine preferring nucleoside hydrolase</fullName>
    </submittedName>
</protein>
<keyword evidence="2 6" id="KW-0378">Hydrolase</keyword>
<evidence type="ECO:0000313" key="7">
    <source>
        <dbReference type="Proteomes" id="UP000799772"/>
    </source>
</evidence>
<dbReference type="InterPro" id="IPR001910">
    <property type="entry name" value="Inosine/uridine_hydrolase_dom"/>
</dbReference>
<evidence type="ECO:0000259" key="5">
    <source>
        <dbReference type="Pfam" id="PF01156"/>
    </source>
</evidence>
<dbReference type="EMBL" id="ML978140">
    <property type="protein sequence ID" value="KAF2093062.1"/>
    <property type="molecule type" value="Genomic_DNA"/>
</dbReference>
<dbReference type="PANTHER" id="PTHR12304:SF56">
    <property type="entry name" value="HYDROLASE, PUTATIVE (AFU_ORTHOLOGUE AFUA_1G11790)-RELATED"/>
    <property type="match status" value="1"/>
</dbReference>
<accession>A0A9P4I6Q2</accession>
<feature type="compositionally biased region" description="Polar residues" evidence="4">
    <location>
        <begin position="448"/>
        <end position="459"/>
    </location>
</feature>
<dbReference type="InterPro" id="IPR036452">
    <property type="entry name" value="Ribo_hydro-like"/>
</dbReference>
<gene>
    <name evidence="6" type="ORF">NA57DRAFT_61918</name>
</gene>
<evidence type="ECO:0000256" key="1">
    <source>
        <dbReference type="ARBA" id="ARBA00009176"/>
    </source>
</evidence>
<dbReference type="Pfam" id="PF01156">
    <property type="entry name" value="IU_nuc_hydro"/>
    <property type="match status" value="1"/>
</dbReference>
<feature type="region of interest" description="Disordered" evidence="4">
    <location>
        <begin position="435"/>
        <end position="459"/>
    </location>
</feature>
<dbReference type="AlphaFoldDB" id="A0A9P4I6Q2"/>
<evidence type="ECO:0000256" key="4">
    <source>
        <dbReference type="SAM" id="MobiDB-lite"/>
    </source>
</evidence>
<feature type="domain" description="Inosine/uridine-preferring nucleoside hydrolase" evidence="5">
    <location>
        <begin position="9"/>
        <end position="408"/>
    </location>
</feature>
<dbReference type="Proteomes" id="UP000799772">
    <property type="component" value="Unassembled WGS sequence"/>
</dbReference>
<organism evidence="6 7">
    <name type="scientific">Rhizodiscina lignyota</name>
    <dbReference type="NCBI Taxonomy" id="1504668"/>
    <lineage>
        <taxon>Eukaryota</taxon>
        <taxon>Fungi</taxon>
        <taxon>Dikarya</taxon>
        <taxon>Ascomycota</taxon>
        <taxon>Pezizomycotina</taxon>
        <taxon>Dothideomycetes</taxon>
        <taxon>Pleosporomycetidae</taxon>
        <taxon>Aulographales</taxon>
        <taxon>Rhizodiscinaceae</taxon>
        <taxon>Rhizodiscina</taxon>
    </lineage>
</organism>
<dbReference type="PANTHER" id="PTHR12304">
    <property type="entry name" value="INOSINE-URIDINE PREFERRING NUCLEOSIDE HYDROLASE"/>
    <property type="match status" value="1"/>
</dbReference>
<proteinExistence type="inferred from homology"/>
<evidence type="ECO:0000256" key="3">
    <source>
        <dbReference type="ARBA" id="ARBA00023295"/>
    </source>
</evidence>
<dbReference type="InterPro" id="IPR023186">
    <property type="entry name" value="IUNH"/>
</dbReference>
<dbReference type="SUPFAM" id="SSF53590">
    <property type="entry name" value="Nucleoside hydrolase"/>
    <property type="match status" value="1"/>
</dbReference>